<dbReference type="SUPFAM" id="SSF118290">
    <property type="entry name" value="WRKY DNA-binding domain"/>
    <property type="match status" value="1"/>
</dbReference>
<feature type="compositionally biased region" description="Basic residues" evidence="6">
    <location>
        <begin position="208"/>
        <end position="219"/>
    </location>
</feature>
<feature type="region of interest" description="Disordered" evidence="6">
    <location>
        <begin position="77"/>
        <end position="105"/>
    </location>
</feature>
<dbReference type="EMBL" id="LT934113">
    <property type="protein sequence ID" value="VAH36033.1"/>
    <property type="molecule type" value="Genomic_DNA"/>
</dbReference>
<dbReference type="OMA" id="GMENFIH"/>
<feature type="region of interest" description="Disordered" evidence="6">
    <location>
        <begin position="261"/>
        <end position="318"/>
    </location>
</feature>
<dbReference type="PANTHER" id="PTHR31282">
    <property type="entry name" value="WRKY TRANSCRIPTION FACTOR 21-RELATED"/>
    <property type="match status" value="1"/>
</dbReference>
<evidence type="ECO:0000256" key="3">
    <source>
        <dbReference type="ARBA" id="ARBA00023125"/>
    </source>
</evidence>
<evidence type="ECO:0000256" key="5">
    <source>
        <dbReference type="ARBA" id="ARBA00023242"/>
    </source>
</evidence>
<dbReference type="InterPro" id="IPR044810">
    <property type="entry name" value="WRKY_plant"/>
</dbReference>
<dbReference type="GO" id="GO:0003700">
    <property type="term" value="F:DNA-binding transcription factor activity"/>
    <property type="evidence" value="ECO:0007669"/>
    <property type="project" value="InterPro"/>
</dbReference>
<dbReference type="InterPro" id="IPR036576">
    <property type="entry name" value="WRKY_dom_sf"/>
</dbReference>
<keyword evidence="5" id="KW-0539">Nucleus</keyword>
<proteinExistence type="predicted"/>
<gene>
    <name evidence="8" type="ORF">TRITD_2Av1G251140</name>
</gene>
<dbReference type="InterPro" id="IPR003657">
    <property type="entry name" value="WRKY_dom"/>
</dbReference>
<feature type="domain" description="WRKY" evidence="7">
    <location>
        <begin position="229"/>
        <end position="253"/>
    </location>
</feature>
<feature type="region of interest" description="Disordered" evidence="6">
    <location>
        <begin position="165"/>
        <end position="220"/>
    </location>
</feature>
<evidence type="ECO:0000256" key="2">
    <source>
        <dbReference type="ARBA" id="ARBA00023015"/>
    </source>
</evidence>
<keyword evidence="4" id="KW-0804">Transcription</keyword>
<organism evidence="8 9">
    <name type="scientific">Triticum turgidum subsp. durum</name>
    <name type="common">Durum wheat</name>
    <name type="synonym">Triticum durum</name>
    <dbReference type="NCBI Taxonomy" id="4567"/>
    <lineage>
        <taxon>Eukaryota</taxon>
        <taxon>Viridiplantae</taxon>
        <taxon>Streptophyta</taxon>
        <taxon>Embryophyta</taxon>
        <taxon>Tracheophyta</taxon>
        <taxon>Spermatophyta</taxon>
        <taxon>Magnoliopsida</taxon>
        <taxon>Liliopsida</taxon>
        <taxon>Poales</taxon>
        <taxon>Poaceae</taxon>
        <taxon>BOP clade</taxon>
        <taxon>Pooideae</taxon>
        <taxon>Triticodae</taxon>
        <taxon>Triticeae</taxon>
        <taxon>Triticinae</taxon>
        <taxon>Triticum</taxon>
    </lineage>
</organism>
<accession>A0A9R1P3F5</accession>
<dbReference type="SMART" id="SM00774">
    <property type="entry name" value="WRKY"/>
    <property type="match status" value="1"/>
</dbReference>
<sequence length="318" mass="32963">MAVDLMGCYTPRRADDQLAIQEAATAGLRSLELLVSSLSGAAPSKAPQQHPQQPFGEIADQAVSKFRKVISILDRTGHARFRRGPVQSPTPPPPAPVAPPPPPPRPLAVVEPARPAPLTVVAPVSVAAPVPLPQPQSLTLDFTKPNLTMSGATSVTSTSFFSSVTAGEGSVSKGRSLVSAGKPPLSGHKRKPCAGAHSEANTTGSRCHCSKRRKNRVKTTVRVPAVSAKIADIPPDEYSWRKYGQKPIKGSPYQGLLQVQHSARVPGAEARGARPGRPGDAGGDVRGRAPPLAGADADADGAVAGADSDADGRARSRS</sequence>
<dbReference type="Gramene" id="TRITD2Av1G251140.3">
    <property type="protein sequence ID" value="TRITD2Av1G251140.3"/>
    <property type="gene ID" value="TRITD2Av1G251140"/>
</dbReference>
<protein>
    <recommendedName>
        <fullName evidence="7">WRKY domain-containing protein</fullName>
    </recommendedName>
</protein>
<keyword evidence="3" id="KW-0238">DNA-binding</keyword>
<dbReference type="Proteomes" id="UP000324705">
    <property type="component" value="Chromosome 2A"/>
</dbReference>
<evidence type="ECO:0000256" key="4">
    <source>
        <dbReference type="ARBA" id="ARBA00023163"/>
    </source>
</evidence>
<evidence type="ECO:0000313" key="9">
    <source>
        <dbReference type="Proteomes" id="UP000324705"/>
    </source>
</evidence>
<dbReference type="GO" id="GO:0005634">
    <property type="term" value="C:nucleus"/>
    <property type="evidence" value="ECO:0007669"/>
    <property type="project" value="UniProtKB-SubCell"/>
</dbReference>
<comment type="subcellular location">
    <subcellularLocation>
        <location evidence="1">Nucleus</location>
    </subcellularLocation>
</comment>
<keyword evidence="2" id="KW-0805">Transcription regulation</keyword>
<feature type="compositionally biased region" description="Low complexity" evidence="6">
    <location>
        <begin position="288"/>
        <end position="307"/>
    </location>
</feature>
<dbReference type="AlphaFoldDB" id="A0A9R1P3F5"/>
<dbReference type="PROSITE" id="PS50811">
    <property type="entry name" value="WRKY"/>
    <property type="match status" value="1"/>
</dbReference>
<feature type="compositionally biased region" description="Low complexity" evidence="6">
    <location>
        <begin position="263"/>
        <end position="278"/>
    </location>
</feature>
<reference evidence="8 9" key="1">
    <citation type="submission" date="2017-09" db="EMBL/GenBank/DDBJ databases">
        <authorList>
            <consortium name="International Durum Wheat Genome Sequencing Consortium (IDWGSC)"/>
            <person name="Milanesi L."/>
        </authorList>
    </citation>
    <scope>NUCLEOTIDE SEQUENCE [LARGE SCALE GENOMIC DNA]</scope>
    <source>
        <strain evidence="9">cv. Svevo</strain>
    </source>
</reference>
<evidence type="ECO:0000256" key="6">
    <source>
        <dbReference type="SAM" id="MobiDB-lite"/>
    </source>
</evidence>
<keyword evidence="9" id="KW-1185">Reference proteome</keyword>
<evidence type="ECO:0000313" key="8">
    <source>
        <dbReference type="EMBL" id="VAH36033.1"/>
    </source>
</evidence>
<evidence type="ECO:0000259" key="7">
    <source>
        <dbReference type="PROSITE" id="PS50811"/>
    </source>
</evidence>
<name>A0A9R1P3F5_TRITD</name>
<dbReference type="Gene3D" id="2.20.25.80">
    <property type="entry name" value="WRKY domain"/>
    <property type="match status" value="1"/>
</dbReference>
<dbReference type="Pfam" id="PF03106">
    <property type="entry name" value="WRKY"/>
    <property type="match status" value="1"/>
</dbReference>
<feature type="compositionally biased region" description="Pro residues" evidence="6">
    <location>
        <begin position="88"/>
        <end position="105"/>
    </location>
</feature>
<dbReference type="Pfam" id="PF10533">
    <property type="entry name" value="Plant_zn_clust"/>
    <property type="match status" value="1"/>
</dbReference>
<dbReference type="InterPro" id="IPR018872">
    <property type="entry name" value="Zn-cluster-dom"/>
</dbReference>
<dbReference type="GO" id="GO:0043565">
    <property type="term" value="F:sequence-specific DNA binding"/>
    <property type="evidence" value="ECO:0007669"/>
    <property type="project" value="InterPro"/>
</dbReference>
<evidence type="ECO:0000256" key="1">
    <source>
        <dbReference type="ARBA" id="ARBA00004123"/>
    </source>
</evidence>